<evidence type="ECO:0000259" key="6">
    <source>
        <dbReference type="PROSITE" id="PS51232"/>
    </source>
</evidence>
<dbReference type="PANTHER" id="PTHR47102:SF2">
    <property type="entry name" value="PROTEIN BNI1"/>
    <property type="match status" value="1"/>
</dbReference>
<dbReference type="SMART" id="SM01139">
    <property type="entry name" value="Drf_FH3"/>
    <property type="match status" value="1"/>
</dbReference>
<evidence type="ECO:0008006" key="10">
    <source>
        <dbReference type="Google" id="ProtNLM"/>
    </source>
</evidence>
<feature type="compositionally biased region" description="Polar residues" evidence="4">
    <location>
        <begin position="34"/>
        <end position="48"/>
    </location>
</feature>
<name>A0A9P4SCZ4_9PEZI</name>
<dbReference type="PROSITE" id="PS51231">
    <property type="entry name" value="DAD"/>
    <property type="match status" value="1"/>
</dbReference>
<feature type="compositionally biased region" description="Polar residues" evidence="4">
    <location>
        <begin position="973"/>
        <end position="982"/>
    </location>
</feature>
<evidence type="ECO:0000313" key="9">
    <source>
        <dbReference type="Proteomes" id="UP000799429"/>
    </source>
</evidence>
<dbReference type="GO" id="GO:0030010">
    <property type="term" value="P:establishment of cell polarity"/>
    <property type="evidence" value="ECO:0007669"/>
    <property type="project" value="UniProtKB-ARBA"/>
</dbReference>
<dbReference type="InterPro" id="IPR014768">
    <property type="entry name" value="GBD/FH3_dom"/>
</dbReference>
<evidence type="ECO:0000259" key="5">
    <source>
        <dbReference type="PROSITE" id="PS51231"/>
    </source>
</evidence>
<feature type="non-terminal residue" evidence="8">
    <location>
        <position position="1638"/>
    </location>
</feature>
<gene>
    <name evidence="8" type="ORF">M501DRAFT_907087</name>
</gene>
<dbReference type="SMART" id="SM00498">
    <property type="entry name" value="FH2"/>
    <property type="match status" value="1"/>
</dbReference>
<dbReference type="SUPFAM" id="SSF48371">
    <property type="entry name" value="ARM repeat"/>
    <property type="match status" value="1"/>
</dbReference>
<feature type="non-terminal residue" evidence="8">
    <location>
        <position position="1"/>
    </location>
</feature>
<feature type="compositionally biased region" description="Polar residues" evidence="4">
    <location>
        <begin position="1"/>
        <end position="11"/>
    </location>
</feature>
<dbReference type="OrthoDB" id="1104827at2759"/>
<feature type="compositionally biased region" description="Polar residues" evidence="4">
    <location>
        <begin position="149"/>
        <end position="164"/>
    </location>
</feature>
<dbReference type="GO" id="GO:0043332">
    <property type="term" value="C:mating projection tip"/>
    <property type="evidence" value="ECO:0007669"/>
    <property type="project" value="TreeGrafter"/>
</dbReference>
<dbReference type="Gene3D" id="6.10.30.50">
    <property type="match status" value="1"/>
</dbReference>
<dbReference type="Pfam" id="PF06367">
    <property type="entry name" value="Drf_FH3"/>
    <property type="match status" value="1"/>
</dbReference>
<dbReference type="EMBL" id="MU006093">
    <property type="protein sequence ID" value="KAF2840441.1"/>
    <property type="molecule type" value="Genomic_DNA"/>
</dbReference>
<dbReference type="InterPro" id="IPR042201">
    <property type="entry name" value="FH2_Formin_sf"/>
</dbReference>
<evidence type="ECO:0000256" key="2">
    <source>
        <dbReference type="ARBA" id="ARBA00037935"/>
    </source>
</evidence>
<feature type="compositionally biased region" description="Pro residues" evidence="4">
    <location>
        <begin position="995"/>
        <end position="1032"/>
    </location>
</feature>
<dbReference type="FunFam" id="1.20.58.2220:FF:000006">
    <property type="entry name" value="Cytokinesis protein sepA"/>
    <property type="match status" value="1"/>
</dbReference>
<protein>
    <recommendedName>
        <fullName evidence="10">FH2-domain-containing protein</fullName>
    </recommendedName>
</protein>
<dbReference type="Gene3D" id="1.25.10.10">
    <property type="entry name" value="Leucine-rich Repeat Variant"/>
    <property type="match status" value="1"/>
</dbReference>
<feature type="compositionally biased region" description="Basic and acidic residues" evidence="4">
    <location>
        <begin position="100"/>
        <end position="115"/>
    </location>
</feature>
<dbReference type="Pfam" id="PF06371">
    <property type="entry name" value="Drf_GBD"/>
    <property type="match status" value="1"/>
</dbReference>
<proteinExistence type="inferred from homology"/>
<dbReference type="InterPro" id="IPR014767">
    <property type="entry name" value="DAD_dom"/>
</dbReference>
<dbReference type="FunFam" id="6.10.30.50:FF:000001">
    <property type="entry name" value="Cytokinesis sepA protein"/>
    <property type="match status" value="1"/>
</dbReference>
<dbReference type="GO" id="GO:0033554">
    <property type="term" value="P:cellular response to stress"/>
    <property type="evidence" value="ECO:0007669"/>
    <property type="project" value="UniProtKB-ARBA"/>
</dbReference>
<dbReference type="InterPro" id="IPR015425">
    <property type="entry name" value="FH2_Formin"/>
</dbReference>
<feature type="region of interest" description="Disordered" evidence="4">
    <location>
        <begin position="97"/>
        <end position="257"/>
    </location>
</feature>
<dbReference type="GO" id="GO:0031267">
    <property type="term" value="F:small GTPase binding"/>
    <property type="evidence" value="ECO:0007669"/>
    <property type="project" value="InterPro"/>
</dbReference>
<dbReference type="FunFam" id="1.10.238.150:FF:000003">
    <property type="entry name" value="Cytokinesis protein SepA"/>
    <property type="match status" value="1"/>
</dbReference>
<dbReference type="GO" id="GO:0032991">
    <property type="term" value="C:protein-containing complex"/>
    <property type="evidence" value="ECO:0007669"/>
    <property type="project" value="UniProtKB-ARBA"/>
</dbReference>
<evidence type="ECO:0000313" key="8">
    <source>
        <dbReference type="EMBL" id="KAF2840441.1"/>
    </source>
</evidence>
<dbReference type="GO" id="GO:0005934">
    <property type="term" value="C:cellular bud tip"/>
    <property type="evidence" value="ECO:0007669"/>
    <property type="project" value="UniProtKB-ARBA"/>
</dbReference>
<dbReference type="SMART" id="SM01140">
    <property type="entry name" value="Drf_GBD"/>
    <property type="match status" value="1"/>
</dbReference>
<feature type="region of interest" description="Disordered" evidence="4">
    <location>
        <begin position="1"/>
        <end position="71"/>
    </location>
</feature>
<evidence type="ECO:0000259" key="7">
    <source>
        <dbReference type="PROSITE" id="PS51444"/>
    </source>
</evidence>
<dbReference type="PANTHER" id="PTHR47102">
    <property type="entry name" value="PROTEIN BNI1"/>
    <property type="match status" value="1"/>
</dbReference>
<dbReference type="PROSITE" id="PS51444">
    <property type="entry name" value="FH2"/>
    <property type="match status" value="1"/>
</dbReference>
<feature type="domain" description="GBD/FH3" evidence="6">
    <location>
        <begin position="253"/>
        <end position="686"/>
    </location>
</feature>
<dbReference type="FunFam" id="1.25.10.10:FF:000291">
    <property type="entry name" value="Cytokinesis protein sepA"/>
    <property type="match status" value="1"/>
</dbReference>
<comment type="caution">
    <text evidence="8">The sequence shown here is derived from an EMBL/GenBank/DDBJ whole genome shotgun (WGS) entry which is preliminary data.</text>
</comment>
<accession>A0A9P4SCZ4</accession>
<feature type="compositionally biased region" description="Basic and acidic residues" evidence="4">
    <location>
        <begin position="245"/>
        <end position="257"/>
    </location>
</feature>
<reference evidence="8" key="1">
    <citation type="journal article" date="2020" name="Stud. Mycol.">
        <title>101 Dothideomycetes genomes: a test case for predicting lifestyles and emergence of pathogens.</title>
        <authorList>
            <person name="Haridas S."/>
            <person name="Albert R."/>
            <person name="Binder M."/>
            <person name="Bloem J."/>
            <person name="Labutti K."/>
            <person name="Salamov A."/>
            <person name="Andreopoulos B."/>
            <person name="Baker S."/>
            <person name="Barry K."/>
            <person name="Bills G."/>
            <person name="Bluhm B."/>
            <person name="Cannon C."/>
            <person name="Castanera R."/>
            <person name="Culley D."/>
            <person name="Daum C."/>
            <person name="Ezra D."/>
            <person name="Gonzalez J."/>
            <person name="Henrissat B."/>
            <person name="Kuo A."/>
            <person name="Liang C."/>
            <person name="Lipzen A."/>
            <person name="Lutzoni F."/>
            <person name="Magnuson J."/>
            <person name="Mondo S."/>
            <person name="Nolan M."/>
            <person name="Ohm R."/>
            <person name="Pangilinan J."/>
            <person name="Park H.-J."/>
            <person name="Ramirez L."/>
            <person name="Alfaro M."/>
            <person name="Sun H."/>
            <person name="Tritt A."/>
            <person name="Yoshinaga Y."/>
            <person name="Zwiers L.-H."/>
            <person name="Turgeon B."/>
            <person name="Goodwin S."/>
            <person name="Spatafora J."/>
            <person name="Crous P."/>
            <person name="Grigoriev I."/>
        </authorList>
    </citation>
    <scope>NUCLEOTIDE SEQUENCE</scope>
    <source>
        <strain evidence="8">CBS 101060</strain>
    </source>
</reference>
<dbReference type="Gene3D" id="1.10.238.150">
    <property type="entry name" value="Formin, FH3 diaphanous domain"/>
    <property type="match status" value="1"/>
</dbReference>
<feature type="domain" description="DAD" evidence="5">
    <location>
        <begin position="1540"/>
        <end position="1572"/>
    </location>
</feature>
<feature type="compositionally biased region" description="Low complexity" evidence="4">
    <location>
        <begin position="1082"/>
        <end position="1091"/>
    </location>
</feature>
<feature type="compositionally biased region" description="Polar residues" evidence="4">
    <location>
        <begin position="182"/>
        <end position="215"/>
    </location>
</feature>
<dbReference type="GO" id="GO:1903475">
    <property type="term" value="P:mitotic actomyosin contractile ring assembly"/>
    <property type="evidence" value="ECO:0007669"/>
    <property type="project" value="TreeGrafter"/>
</dbReference>
<evidence type="ECO:0000256" key="4">
    <source>
        <dbReference type="SAM" id="MobiDB-lite"/>
    </source>
</evidence>
<organism evidence="8 9">
    <name type="scientific">Patellaria atrata CBS 101060</name>
    <dbReference type="NCBI Taxonomy" id="1346257"/>
    <lineage>
        <taxon>Eukaryota</taxon>
        <taxon>Fungi</taxon>
        <taxon>Dikarya</taxon>
        <taxon>Ascomycota</taxon>
        <taxon>Pezizomycotina</taxon>
        <taxon>Dothideomycetes</taxon>
        <taxon>Dothideomycetes incertae sedis</taxon>
        <taxon>Patellariales</taxon>
        <taxon>Patellariaceae</taxon>
        <taxon>Patellaria</taxon>
    </lineage>
</organism>
<dbReference type="GO" id="GO:0003779">
    <property type="term" value="F:actin binding"/>
    <property type="evidence" value="ECO:0007669"/>
    <property type="project" value="InterPro"/>
</dbReference>
<feature type="coiled-coil region" evidence="3">
    <location>
        <begin position="746"/>
        <end position="787"/>
    </location>
</feature>
<feature type="compositionally biased region" description="Basic residues" evidence="4">
    <location>
        <begin position="1567"/>
        <end position="1579"/>
    </location>
</feature>
<dbReference type="InterPro" id="IPR010472">
    <property type="entry name" value="FH3_dom"/>
</dbReference>
<dbReference type="Gene3D" id="1.20.58.2220">
    <property type="entry name" value="Formin, FH2 domain"/>
    <property type="match status" value="1"/>
</dbReference>
<feature type="region of interest" description="Disordered" evidence="4">
    <location>
        <begin position="1557"/>
        <end position="1626"/>
    </location>
</feature>
<keyword evidence="1 3" id="KW-0175">Coiled coil</keyword>
<dbReference type="GO" id="GO:0015629">
    <property type="term" value="C:actin cytoskeleton"/>
    <property type="evidence" value="ECO:0007669"/>
    <property type="project" value="UniProtKB-ARBA"/>
</dbReference>
<dbReference type="GO" id="GO:0051016">
    <property type="term" value="P:barbed-end actin filament capping"/>
    <property type="evidence" value="ECO:0007669"/>
    <property type="project" value="TreeGrafter"/>
</dbReference>
<feature type="compositionally biased region" description="Polar residues" evidence="4">
    <location>
        <begin position="226"/>
        <end position="237"/>
    </location>
</feature>
<dbReference type="InterPro" id="IPR010473">
    <property type="entry name" value="GTPase-bd"/>
</dbReference>
<feature type="region of interest" description="Disordered" evidence="4">
    <location>
        <begin position="390"/>
        <end position="410"/>
    </location>
</feature>
<dbReference type="InterPro" id="IPR051661">
    <property type="entry name" value="Actin_filament_regulator"/>
</dbReference>
<dbReference type="GO" id="GO:0005938">
    <property type="term" value="C:cell cortex"/>
    <property type="evidence" value="ECO:0007669"/>
    <property type="project" value="UniProtKB-ARBA"/>
</dbReference>
<comment type="similarity">
    <text evidence="2">Belongs to the formin homology family. BNI1 subfamily.</text>
</comment>
<dbReference type="PROSITE" id="PS51232">
    <property type="entry name" value="GBD_FH3"/>
    <property type="match status" value="1"/>
</dbReference>
<dbReference type="InterPro" id="IPR016024">
    <property type="entry name" value="ARM-type_fold"/>
</dbReference>
<feature type="compositionally biased region" description="Pro residues" evidence="4">
    <location>
        <begin position="1068"/>
        <end position="1081"/>
    </location>
</feature>
<dbReference type="Proteomes" id="UP000799429">
    <property type="component" value="Unassembled WGS sequence"/>
</dbReference>
<sequence>QDGKSRQSSGGKSFFGRKLHKERPTNDGDRLYAQTGSQPGSTAGSQSSRHSHRTSVASIERPGSIGSDSGGINMQAGVITAIPYDNIMSHAKMLPPSEYAPREDQRSATRREPLPHHLNKGGGDFHQYPAVTPSAPPKPPPHASGNAMAISSTGDRGVSMQQFGASRGGTNGNNYNGYSYAGTDSSGNTRASSDQASVYSTDSRTRGSSMFSLHQNDSRGGFQNLGVDQNSLLPTIQSPRHHGHHSSDPPDPRRPPDDRIIEEEFLALMIKRGWKSLPEQARRQMEAYPISKKWTLVHQDRMAEWQGEQRKRQTARATMGYRDGMGILIKADEEGSPEWYVRKLMDNSITPHQLQSLSVSLRTQPIAWVKAFVEAQGQIALTNVLNKINRRQTDGPAPPPASNTRNDKGRDLDREHDLIKCLKSLMNNKYGADNALAHEQIVRSLIGSLLSPRLMTRKLVSEVLTFLCHWGDGKGHLVVLGAFDYFKNQNGENGRFDAWMRVLEVTIDGRGKMGSMVGASDEVRSGGIGMENLLMEYAVASIILVNMIVDAPEKDLQLRVHLRAQLKPPGIKRILSKLEGFQYEVIDKQIERYRNNEEIDYEDILERENNSMVDSLDGEIKDLNDPAQIVEAIMAKIQGSPTADYFTSALQHLLLLRENEYEDRLRMFQLVDAMLSYVAMDRRLPDMDLKQSLGFTVQSLMDKLYTDSEARQARDEALESRQIAESAMAERDEMRAQVEMGADGVVAKLQKQLEEQQSIIDLQHRQNESLKAEMADMQRVRAQEMQRNELETRELYLMLRDAQDAAASASKKAGKQGNVTDPTQMQGILDRERLMERLEMQIERAKTQAKLEGKVWQQVNPSDKLRELREQMDGQQEDFNSHFSTDYLGTVSRTTSTIRRGASRKAAAAALTGEIDEDEEPGTESDVVYEKPRLVEMSRPKMPAQQAANLFGEMQSKIKKEDASEDEGDGVTTGPSHPSLESESPKTPADDKFDGPPPPPPPPMPGFAMGPPPPPPPPLPGFSGAPAPPPLMPGFAGGPAPPPPPMPGFSGGAPPPPPPMPGFSGPPSLIPPPPPGAPPLPGAKKGGFLPPGAYPPSPKMGLAVARPKKKLKALHWDKVDTPQVTIWASHTPTTESKEEKYRELSKKGVLDEVEKLFLAKEIKQIGKKASGKGEKKQIISSDLMRNFHISLAKFNQVSVDSLVRMILHCDKEIMVNDNVMDFLQREEMCNIPDNTAKLMAPYSKDWTGPDAAITSREQDPNELTREDQIYLYTAFELHHYWKSRMRALSLTRTFEPEYDEISHKLREIVRVSESLRDSVTLMNVLGLILDIGNYMNDSNKQANGFKLSSLARLGMVKDDKNESTFADLVERIVRNQYPEWEGFVEEIGGVITVQKINVEQLQLDAKKYVENVKNVQMSLDSGNLSDPKNFHPEDRVGLVVQRSMKEARRKAEQLQLFLDEMVRTYDDIMTFYGEDPTDENARRDFFAKLASFVQEWKRSKEKNVQVEETKRKNEESMRRKQLKVNGAAVVAAGGDAAPPSPASTGAMDALLDKLRAAAPQARDQRDRRRRARLKDRHQVRVASGQKMPEIADKIDSPSSTGLLSPKSEASEDTVMSAGGGEEGAEDVADRAASMLQAL</sequence>
<dbReference type="Pfam" id="PF02181">
    <property type="entry name" value="FH2"/>
    <property type="match status" value="1"/>
</dbReference>
<dbReference type="SUPFAM" id="SSF101447">
    <property type="entry name" value="Formin homology 2 domain (FH2 domain)"/>
    <property type="match status" value="1"/>
</dbReference>
<dbReference type="GO" id="GO:0000131">
    <property type="term" value="C:incipient cellular bud site"/>
    <property type="evidence" value="ECO:0007669"/>
    <property type="project" value="UniProtKB-ARBA"/>
</dbReference>
<dbReference type="GO" id="GO:0051017">
    <property type="term" value="P:actin filament bundle assembly"/>
    <property type="evidence" value="ECO:0007669"/>
    <property type="project" value="TreeGrafter"/>
</dbReference>
<evidence type="ECO:0000256" key="3">
    <source>
        <dbReference type="SAM" id="Coils"/>
    </source>
</evidence>
<evidence type="ECO:0000256" key="1">
    <source>
        <dbReference type="ARBA" id="ARBA00023054"/>
    </source>
</evidence>
<feature type="region of interest" description="Disordered" evidence="4">
    <location>
        <begin position="957"/>
        <end position="1094"/>
    </location>
</feature>
<keyword evidence="9" id="KW-1185">Reference proteome</keyword>
<feature type="compositionally biased region" description="Pro residues" evidence="4">
    <location>
        <begin position="1039"/>
        <end position="1061"/>
    </location>
</feature>
<dbReference type="InterPro" id="IPR011989">
    <property type="entry name" value="ARM-like"/>
</dbReference>
<feature type="domain" description="FH2" evidence="7">
    <location>
        <begin position="1101"/>
        <end position="1522"/>
    </location>
</feature>
<dbReference type="GO" id="GO:0032153">
    <property type="term" value="C:cell division site"/>
    <property type="evidence" value="ECO:0007669"/>
    <property type="project" value="UniProtKB-ARBA"/>
</dbReference>